<organism evidence="1 2">
    <name type="scientific">Pluteus cervinus</name>
    <dbReference type="NCBI Taxonomy" id="181527"/>
    <lineage>
        <taxon>Eukaryota</taxon>
        <taxon>Fungi</taxon>
        <taxon>Dikarya</taxon>
        <taxon>Basidiomycota</taxon>
        <taxon>Agaricomycotina</taxon>
        <taxon>Agaricomycetes</taxon>
        <taxon>Agaricomycetidae</taxon>
        <taxon>Agaricales</taxon>
        <taxon>Pluteineae</taxon>
        <taxon>Pluteaceae</taxon>
        <taxon>Pluteus</taxon>
    </lineage>
</organism>
<name>A0ACD3BFQ5_9AGAR</name>
<evidence type="ECO:0000313" key="2">
    <source>
        <dbReference type="Proteomes" id="UP000308600"/>
    </source>
</evidence>
<gene>
    <name evidence="1" type="ORF">BDN72DRAFT_5542</name>
</gene>
<sequence>MPVYRSFPTRRSRRLSMQQPRNYNEDDLESMELMYPEPESESIKIVVPNPSLACPSTSLRPPSSSTTPPFCPSPQPRHRPSNHVARPPNAFMLFRSHFWAQEKRKAEPIERDHRDISRIAAHCWNNLDEASKAPFQRLAEQRKLEHKVQHPDYKYAPVSAKKRPTKNKVKKNAQDEEERCRQLACFVMAGVQPGDLNEALKQEQGSTEAARTASPSTPARDPVLFLATPPHVKDEPSPTPSLVYDAFDTCLFVPTEDIPYLELSKGEIKQDKTYSEDRRTNLYDPIDSQFGWTSRAPSNFPLADADHRPGGYDFSQNKFFNPFSGVTDLQCPLYQETPPPATSTHPDSSFEFEQYLNLNYDG</sequence>
<reference evidence="1 2" key="1">
    <citation type="journal article" date="2019" name="Nat. Ecol. Evol.">
        <title>Megaphylogeny resolves global patterns of mushroom evolution.</title>
        <authorList>
            <person name="Varga T."/>
            <person name="Krizsan K."/>
            <person name="Foldi C."/>
            <person name="Dima B."/>
            <person name="Sanchez-Garcia M."/>
            <person name="Sanchez-Ramirez S."/>
            <person name="Szollosi G.J."/>
            <person name="Szarkandi J.G."/>
            <person name="Papp V."/>
            <person name="Albert L."/>
            <person name="Andreopoulos W."/>
            <person name="Angelini C."/>
            <person name="Antonin V."/>
            <person name="Barry K.W."/>
            <person name="Bougher N.L."/>
            <person name="Buchanan P."/>
            <person name="Buyck B."/>
            <person name="Bense V."/>
            <person name="Catcheside P."/>
            <person name="Chovatia M."/>
            <person name="Cooper J."/>
            <person name="Damon W."/>
            <person name="Desjardin D."/>
            <person name="Finy P."/>
            <person name="Geml J."/>
            <person name="Haridas S."/>
            <person name="Hughes K."/>
            <person name="Justo A."/>
            <person name="Karasinski D."/>
            <person name="Kautmanova I."/>
            <person name="Kiss B."/>
            <person name="Kocsube S."/>
            <person name="Kotiranta H."/>
            <person name="LaButti K.M."/>
            <person name="Lechner B.E."/>
            <person name="Liimatainen K."/>
            <person name="Lipzen A."/>
            <person name="Lukacs Z."/>
            <person name="Mihaltcheva S."/>
            <person name="Morgado L.N."/>
            <person name="Niskanen T."/>
            <person name="Noordeloos M.E."/>
            <person name="Ohm R.A."/>
            <person name="Ortiz-Santana B."/>
            <person name="Ovrebo C."/>
            <person name="Racz N."/>
            <person name="Riley R."/>
            <person name="Savchenko A."/>
            <person name="Shiryaev A."/>
            <person name="Soop K."/>
            <person name="Spirin V."/>
            <person name="Szebenyi C."/>
            <person name="Tomsovsky M."/>
            <person name="Tulloss R.E."/>
            <person name="Uehling J."/>
            <person name="Grigoriev I.V."/>
            <person name="Vagvolgyi C."/>
            <person name="Papp T."/>
            <person name="Martin F.M."/>
            <person name="Miettinen O."/>
            <person name="Hibbett D.S."/>
            <person name="Nagy L.G."/>
        </authorList>
    </citation>
    <scope>NUCLEOTIDE SEQUENCE [LARGE SCALE GENOMIC DNA]</scope>
    <source>
        <strain evidence="1 2">NL-1719</strain>
    </source>
</reference>
<proteinExistence type="predicted"/>
<protein>
    <submittedName>
        <fullName evidence="1">Uncharacterized protein</fullName>
    </submittedName>
</protein>
<keyword evidence="2" id="KW-1185">Reference proteome</keyword>
<evidence type="ECO:0000313" key="1">
    <source>
        <dbReference type="EMBL" id="TFK76715.1"/>
    </source>
</evidence>
<accession>A0ACD3BFQ5</accession>
<dbReference type="Proteomes" id="UP000308600">
    <property type="component" value="Unassembled WGS sequence"/>
</dbReference>
<dbReference type="EMBL" id="ML208259">
    <property type="protein sequence ID" value="TFK76715.1"/>
    <property type="molecule type" value="Genomic_DNA"/>
</dbReference>